<sequence>MKRLQNRIAESRFALPVTAVYALATWLMLCATGCREYIELAMFSVSTYLMVELNNRNALIRVYSRMVSCAFLVLGTMAAPAIGSINVLAVQLCFIVAYLLLFSCYQDKRAQGRMFYAFTCIGIANIIFPQALFFVPVMWILTGTNLMAFSGRNFWASIIGLTAPYWFLAGYYAITGDFNNITSHLNVPIWNVPLEQAARLLEPEVAVPLGFILLMAVIGTIHFLRNSYMDKIRTRMIYEFVIVMTAFTTVFIALQPQYAEILTGILMINSVVLAAHFIALTHTKVTNIAFCVLALAALAATAFNFICNYVPQANNLSPWSL</sequence>
<feature type="transmembrane region" description="Helical" evidence="1">
    <location>
        <begin position="236"/>
        <end position="255"/>
    </location>
</feature>
<keyword evidence="1" id="KW-1133">Transmembrane helix</keyword>
<protein>
    <submittedName>
        <fullName evidence="2">Uncharacterized protein</fullName>
    </submittedName>
</protein>
<evidence type="ECO:0000256" key="1">
    <source>
        <dbReference type="SAM" id="Phobius"/>
    </source>
</evidence>
<accession>A0A938WQT2</accession>
<feature type="transmembrane region" description="Helical" evidence="1">
    <location>
        <begin position="12"/>
        <end position="38"/>
    </location>
</feature>
<feature type="transmembrane region" description="Helical" evidence="1">
    <location>
        <begin position="153"/>
        <end position="174"/>
    </location>
</feature>
<name>A0A938WQT2_9BACT</name>
<gene>
    <name evidence="2" type="ORF">H6A34_00680</name>
</gene>
<proteinExistence type="predicted"/>
<keyword evidence="1" id="KW-0812">Transmembrane</keyword>
<feature type="transmembrane region" description="Helical" evidence="1">
    <location>
        <begin position="58"/>
        <end position="78"/>
    </location>
</feature>
<organism evidence="2 3">
    <name type="scientific">Marseilla massiliensis</name>
    <dbReference type="NCBI Taxonomy" id="1841864"/>
    <lineage>
        <taxon>Bacteria</taxon>
        <taxon>Pseudomonadati</taxon>
        <taxon>Bacteroidota</taxon>
        <taxon>Bacteroidia</taxon>
        <taxon>Bacteroidales</taxon>
        <taxon>Prevotellaceae</taxon>
        <taxon>Marseilla</taxon>
    </lineage>
</organism>
<evidence type="ECO:0000313" key="3">
    <source>
        <dbReference type="Proteomes" id="UP000706891"/>
    </source>
</evidence>
<dbReference type="Proteomes" id="UP000706891">
    <property type="component" value="Unassembled WGS sequence"/>
</dbReference>
<dbReference type="AlphaFoldDB" id="A0A938WQT2"/>
<feature type="transmembrane region" description="Helical" evidence="1">
    <location>
        <begin position="85"/>
        <end position="103"/>
    </location>
</feature>
<feature type="transmembrane region" description="Helical" evidence="1">
    <location>
        <begin position="115"/>
        <end position="141"/>
    </location>
</feature>
<feature type="transmembrane region" description="Helical" evidence="1">
    <location>
        <begin position="205"/>
        <end position="224"/>
    </location>
</feature>
<keyword evidence="3" id="KW-1185">Reference proteome</keyword>
<reference evidence="2" key="1">
    <citation type="submission" date="2020-08" db="EMBL/GenBank/DDBJ databases">
        <authorList>
            <person name="Cejkova D."/>
            <person name="Kubasova T."/>
            <person name="Jahodarova E."/>
            <person name="Rychlik I."/>
        </authorList>
    </citation>
    <scope>NUCLEOTIDE SEQUENCE</scope>
    <source>
        <strain evidence="2">An824</strain>
    </source>
</reference>
<dbReference type="RefSeq" id="WP_205102821.1">
    <property type="nucleotide sequence ID" value="NZ_JACJJG010000001.1"/>
</dbReference>
<comment type="caution">
    <text evidence="2">The sequence shown here is derived from an EMBL/GenBank/DDBJ whole genome shotgun (WGS) entry which is preliminary data.</text>
</comment>
<feature type="transmembrane region" description="Helical" evidence="1">
    <location>
        <begin position="288"/>
        <end position="311"/>
    </location>
</feature>
<dbReference type="EMBL" id="JACJJG010000001">
    <property type="protein sequence ID" value="MBM6672408.1"/>
    <property type="molecule type" value="Genomic_DNA"/>
</dbReference>
<keyword evidence="1" id="KW-0472">Membrane</keyword>
<reference evidence="2" key="2">
    <citation type="journal article" date="2021" name="Sci. Rep.">
        <title>The distribution of antibiotic resistance genes in chicken gut microbiota commensals.</title>
        <authorList>
            <person name="Juricova H."/>
            <person name="Matiasovicova J."/>
            <person name="Kubasova T."/>
            <person name="Cejkova D."/>
            <person name="Rychlik I."/>
        </authorList>
    </citation>
    <scope>NUCLEOTIDE SEQUENCE</scope>
    <source>
        <strain evidence="2">An824</strain>
    </source>
</reference>
<feature type="transmembrane region" description="Helical" evidence="1">
    <location>
        <begin position="261"/>
        <end position="281"/>
    </location>
</feature>
<evidence type="ECO:0000313" key="2">
    <source>
        <dbReference type="EMBL" id="MBM6672408.1"/>
    </source>
</evidence>